<dbReference type="EMBL" id="CP138587">
    <property type="protein sequence ID" value="WPH02571.1"/>
    <property type="molecule type" value="Genomic_DNA"/>
</dbReference>
<feature type="region of interest" description="Disordered" evidence="1">
    <location>
        <begin position="560"/>
        <end position="633"/>
    </location>
</feature>
<accession>A0AAQ3R5Y1</accession>
<feature type="compositionally biased region" description="Basic and acidic residues" evidence="1">
    <location>
        <begin position="606"/>
        <end position="618"/>
    </location>
</feature>
<name>A0AAQ3R5Y1_9PEZI</name>
<dbReference type="Proteomes" id="UP001303373">
    <property type="component" value="Chromosome 8"/>
</dbReference>
<reference evidence="2 3" key="1">
    <citation type="submission" date="2023-11" db="EMBL/GenBank/DDBJ databases">
        <title>An acidophilic fungus is an integral part of prey digestion in a carnivorous sundew plant.</title>
        <authorList>
            <person name="Tsai I.J."/>
        </authorList>
    </citation>
    <scope>NUCLEOTIDE SEQUENCE [LARGE SCALE GENOMIC DNA]</scope>
    <source>
        <strain evidence="2">169a</strain>
    </source>
</reference>
<organism evidence="2 3">
    <name type="scientific">Acrodontium crateriforme</name>
    <dbReference type="NCBI Taxonomy" id="150365"/>
    <lineage>
        <taxon>Eukaryota</taxon>
        <taxon>Fungi</taxon>
        <taxon>Dikarya</taxon>
        <taxon>Ascomycota</taxon>
        <taxon>Pezizomycotina</taxon>
        <taxon>Dothideomycetes</taxon>
        <taxon>Dothideomycetidae</taxon>
        <taxon>Mycosphaerellales</taxon>
        <taxon>Teratosphaeriaceae</taxon>
        <taxon>Acrodontium</taxon>
    </lineage>
</organism>
<feature type="region of interest" description="Disordered" evidence="1">
    <location>
        <begin position="56"/>
        <end position="152"/>
    </location>
</feature>
<feature type="compositionally biased region" description="Basic and acidic residues" evidence="1">
    <location>
        <begin position="505"/>
        <end position="518"/>
    </location>
</feature>
<feature type="region of interest" description="Disordered" evidence="1">
    <location>
        <begin position="321"/>
        <end position="374"/>
    </location>
</feature>
<feature type="compositionally biased region" description="Acidic residues" evidence="1">
    <location>
        <begin position="622"/>
        <end position="633"/>
    </location>
</feature>
<evidence type="ECO:0000313" key="2">
    <source>
        <dbReference type="EMBL" id="WPH02571.1"/>
    </source>
</evidence>
<feature type="compositionally biased region" description="Polar residues" evidence="1">
    <location>
        <begin position="769"/>
        <end position="781"/>
    </location>
</feature>
<feature type="compositionally biased region" description="Low complexity" evidence="1">
    <location>
        <begin position="782"/>
        <end position="797"/>
    </location>
</feature>
<feature type="compositionally biased region" description="Basic and acidic residues" evidence="1">
    <location>
        <begin position="736"/>
        <end position="757"/>
    </location>
</feature>
<feature type="compositionally biased region" description="Polar residues" evidence="1">
    <location>
        <begin position="801"/>
        <end position="811"/>
    </location>
</feature>
<protein>
    <submittedName>
        <fullName evidence="2">Uncharacterized protein</fullName>
    </submittedName>
</protein>
<feature type="compositionally biased region" description="Basic and acidic residues" evidence="1">
    <location>
        <begin position="117"/>
        <end position="133"/>
    </location>
</feature>
<proteinExistence type="predicted"/>
<feature type="compositionally biased region" description="Basic and acidic residues" evidence="1">
    <location>
        <begin position="819"/>
        <end position="834"/>
    </location>
</feature>
<gene>
    <name evidence="2" type="ORF">R9X50_00543600</name>
</gene>
<evidence type="ECO:0000256" key="1">
    <source>
        <dbReference type="SAM" id="MobiDB-lite"/>
    </source>
</evidence>
<feature type="region of interest" description="Disordered" evidence="1">
    <location>
        <begin position="485"/>
        <end position="543"/>
    </location>
</feature>
<feature type="compositionally biased region" description="Polar residues" evidence="1">
    <location>
        <begin position="72"/>
        <end position="88"/>
    </location>
</feature>
<feature type="region of interest" description="Disordered" evidence="1">
    <location>
        <begin position="708"/>
        <end position="757"/>
    </location>
</feature>
<evidence type="ECO:0000313" key="3">
    <source>
        <dbReference type="Proteomes" id="UP001303373"/>
    </source>
</evidence>
<sequence>MISFSGLGWDPDYRKRSVSLGLSKENVMRGTPSATEIVLSPCQWGSVRGKARMIELPLPDSPSQRGYIREYSSPSSLNTPAHTLSTAEEPSPSKLRRKTSGAIAALEKAHLASSEPKSAKSDKRSEEKPESRRLLRSRPSVGARRNPDTVAAQKAISPHGLFRDLTAESSLVTELRDSFCLKQSLCETKTPKGEKDASFANSSKLSICETIPATEELSLDEGSSEDESPEQECYVMDTATENNTMRNCSGSYTTVTLPVRRGLGLYFNPAQPPREPQRRKFRIREIGSTTDSIKCGNPPAPVLAGLDAVSSKTTGRRISILLPPSKSDESNSTEENNSRKDSSVSVVTDVDSPENNRMKNDKAANNQTCSQPRRIKIQHETDDNLIIMNPWLQRVERGDSQLSFHVETIFEGDEWLDGSSSDARPRKSSSGTWVPEMSNENEKDSKVEYDDSDKSIEEIDDNEYFLASLRRSTESRNRRYRLISSIENRRKRGPSGLNSDSTSTSERDFDDGNDRGEGESPDASPTDGDSPLHSTDHATRTAPFQLMKCCVKKAWISPISLDYDDDGKDVLLPQPRSPRMKGGHQSESAGPAKRQDKQRLRRLKREKREQPKQIEQSKGEMTTDDSDESMTDDTYIEDYAKNMEKAFQNEAVRSKTSMIKFPAPTTDSKAVEKLLDLFLLVENKNELRHTTAQRRNALERKAQELGGWIEDGPRGGSFVATPEGQKLGGILVDESDERKRREEAQKQVRFEQQLAHDPELQEQLHQLQTSISTTSTPSHQTSGSSAHSVSNAPSSNPTPQPLSVQLGNNDRASPPPARDTIEGKIPIERDLRLL</sequence>
<feature type="compositionally biased region" description="Basic and acidic residues" evidence="1">
    <location>
        <begin position="440"/>
        <end position="454"/>
    </location>
</feature>
<dbReference type="AlphaFoldDB" id="A0AAQ3R5Y1"/>
<feature type="region of interest" description="Disordered" evidence="1">
    <location>
        <begin position="415"/>
        <end position="454"/>
    </location>
</feature>
<feature type="region of interest" description="Disordered" evidence="1">
    <location>
        <begin position="769"/>
        <end position="834"/>
    </location>
</feature>
<keyword evidence="3" id="KW-1185">Reference proteome</keyword>